<evidence type="ECO:0000313" key="1">
    <source>
        <dbReference type="EMBL" id="KAJ9068581.1"/>
    </source>
</evidence>
<keyword evidence="2" id="KW-1185">Reference proteome</keyword>
<dbReference type="EMBL" id="QTSX02003714">
    <property type="protein sequence ID" value="KAJ9068581.1"/>
    <property type="molecule type" value="Genomic_DNA"/>
</dbReference>
<accession>A0ACC2T1W5</accession>
<gene>
    <name evidence="1" type="ORF">DSO57_1039639</name>
</gene>
<evidence type="ECO:0000313" key="2">
    <source>
        <dbReference type="Proteomes" id="UP001165960"/>
    </source>
</evidence>
<proteinExistence type="predicted"/>
<reference evidence="1" key="1">
    <citation type="submission" date="2022-04" db="EMBL/GenBank/DDBJ databases">
        <title>Genome of the entomopathogenic fungus Entomophthora muscae.</title>
        <authorList>
            <person name="Elya C."/>
            <person name="Lovett B.R."/>
            <person name="Lee E."/>
            <person name="Macias A.M."/>
            <person name="Hajek A.E."/>
            <person name="De Bivort B.L."/>
            <person name="Kasson M.T."/>
            <person name="De Fine Licht H.H."/>
            <person name="Stajich J.E."/>
        </authorList>
    </citation>
    <scope>NUCLEOTIDE SEQUENCE</scope>
    <source>
        <strain evidence="1">Berkeley</strain>
    </source>
</reference>
<comment type="caution">
    <text evidence="1">The sequence shown here is derived from an EMBL/GenBank/DDBJ whole genome shotgun (WGS) entry which is preliminary data.</text>
</comment>
<protein>
    <submittedName>
        <fullName evidence="1">Uncharacterized protein</fullName>
    </submittedName>
</protein>
<organism evidence="1 2">
    <name type="scientific">Entomophthora muscae</name>
    <dbReference type="NCBI Taxonomy" id="34485"/>
    <lineage>
        <taxon>Eukaryota</taxon>
        <taxon>Fungi</taxon>
        <taxon>Fungi incertae sedis</taxon>
        <taxon>Zoopagomycota</taxon>
        <taxon>Entomophthoromycotina</taxon>
        <taxon>Entomophthoromycetes</taxon>
        <taxon>Entomophthorales</taxon>
        <taxon>Entomophthoraceae</taxon>
        <taxon>Entomophthora</taxon>
    </lineage>
</organism>
<name>A0ACC2T1W5_9FUNG</name>
<sequence length="138" mass="15562">MKSFSVPVEDRTATTLLGLIKQHVASGTKTISDGWASYRGITSLLGLDYKHAWVNHKMHFVCPETGTHTQKIEGHWSQLKKKQKATNGMKKDVSIYIAYYAWRSQVTHDTPLYSLLVDIAKEFPPNSVLSVDVPWSQS</sequence>
<dbReference type="Proteomes" id="UP001165960">
    <property type="component" value="Unassembled WGS sequence"/>
</dbReference>